<dbReference type="PANTHER" id="PTHR46825:SF7">
    <property type="entry name" value="D-ALANYL-D-ALANINE CARBOXYPEPTIDASE"/>
    <property type="match status" value="1"/>
</dbReference>
<feature type="chain" id="PRO_5047301337" evidence="1">
    <location>
        <begin position="29"/>
        <end position="382"/>
    </location>
</feature>
<dbReference type="Gene3D" id="3.40.710.10">
    <property type="entry name" value="DD-peptidase/beta-lactamase superfamily"/>
    <property type="match status" value="1"/>
</dbReference>
<evidence type="ECO:0000313" key="4">
    <source>
        <dbReference type="Proteomes" id="UP001551176"/>
    </source>
</evidence>
<protein>
    <submittedName>
        <fullName evidence="3">Serine hydrolase domain-containing protein</fullName>
        <ecNumber evidence="3">3.1.1.103</ecNumber>
    </submittedName>
</protein>
<feature type="domain" description="Beta-lactamase-related" evidence="2">
    <location>
        <begin position="47"/>
        <end position="348"/>
    </location>
</feature>
<dbReference type="GO" id="GO:0016787">
    <property type="term" value="F:hydrolase activity"/>
    <property type="evidence" value="ECO:0007669"/>
    <property type="project" value="UniProtKB-KW"/>
</dbReference>
<reference evidence="3 4" key="1">
    <citation type="submission" date="2024-06" db="EMBL/GenBank/DDBJ databases">
        <title>The Natural Products Discovery Center: Release of the First 8490 Sequenced Strains for Exploring Actinobacteria Biosynthetic Diversity.</title>
        <authorList>
            <person name="Kalkreuter E."/>
            <person name="Kautsar S.A."/>
            <person name="Yang D."/>
            <person name="Bader C.D."/>
            <person name="Teijaro C.N."/>
            <person name="Fluegel L."/>
            <person name="Davis C.M."/>
            <person name="Simpson J.R."/>
            <person name="Lauterbach L."/>
            <person name="Steele A.D."/>
            <person name="Gui C."/>
            <person name="Meng S."/>
            <person name="Li G."/>
            <person name="Viehrig K."/>
            <person name="Ye F."/>
            <person name="Su P."/>
            <person name="Kiefer A.F."/>
            <person name="Nichols A."/>
            <person name="Cepeda A.J."/>
            <person name="Yan W."/>
            <person name="Fan B."/>
            <person name="Jiang Y."/>
            <person name="Adhikari A."/>
            <person name="Zheng C.-J."/>
            <person name="Schuster L."/>
            <person name="Cowan T.M."/>
            <person name="Smanski M.J."/>
            <person name="Chevrette M.G."/>
            <person name="De Carvalho L.P.S."/>
            <person name="Shen B."/>
        </authorList>
    </citation>
    <scope>NUCLEOTIDE SEQUENCE [LARGE SCALE GENOMIC DNA]</scope>
    <source>
        <strain evidence="3 4">NPDC046838</strain>
    </source>
</reference>
<dbReference type="SUPFAM" id="SSF56601">
    <property type="entry name" value="beta-lactamase/transpeptidase-like"/>
    <property type="match status" value="1"/>
</dbReference>
<keyword evidence="1" id="KW-0732">Signal</keyword>
<dbReference type="RefSeq" id="WP_359357615.1">
    <property type="nucleotide sequence ID" value="NZ_JBEYXV010000027.1"/>
</dbReference>
<feature type="signal peptide" evidence="1">
    <location>
        <begin position="1"/>
        <end position="28"/>
    </location>
</feature>
<comment type="caution">
    <text evidence="3">The sequence shown here is derived from an EMBL/GenBank/DDBJ whole genome shotgun (WGS) entry which is preliminary data.</text>
</comment>
<dbReference type="EC" id="3.1.1.103" evidence="3"/>
<organism evidence="3 4">
    <name type="scientific">Streptomyces atriruber</name>
    <dbReference type="NCBI Taxonomy" id="545121"/>
    <lineage>
        <taxon>Bacteria</taxon>
        <taxon>Bacillati</taxon>
        <taxon>Actinomycetota</taxon>
        <taxon>Actinomycetes</taxon>
        <taxon>Kitasatosporales</taxon>
        <taxon>Streptomycetaceae</taxon>
        <taxon>Streptomyces</taxon>
    </lineage>
</organism>
<dbReference type="PANTHER" id="PTHR46825">
    <property type="entry name" value="D-ALANYL-D-ALANINE-CARBOXYPEPTIDASE/ENDOPEPTIDASE AMPH"/>
    <property type="match status" value="1"/>
</dbReference>
<gene>
    <name evidence="3" type="ORF">ABZ921_38090</name>
</gene>
<sequence length="382" mass="40628">MQNRRATAATAVAVVVLTAGALAGSAQAASTGAGGRHEPTQRALDAAVRDGVPGVVARVRDGHRVWRGTAGVGDRNTGRPRTPVDRFRIASITKTFVSTVLLQLESEGRLDLDDTVEEWLPGVVRGHGNDGAKTTVRQLLNHTSGIFDYIQDEEYVGKLFGKGFLRHRYDTWTPEQLVALAMEHRPDFAPGAGWKYSNTGYVLAGMVIEKVTGHSYADAIEQRVIAPLGLRATTLPGTDVTMPRPSGRAYSKLFLDDGPVYDVTELNPSAAGASGSMISDAADLNRFYSALLGGELLPPAQLKEMKTVVPNQSQDPQNGYGLGIEGVRLPCGVVVWGHAGDIHGSHADGYSTADGRHSLAVNFNGDWAGDAGRIIEAEFCGG</sequence>
<proteinExistence type="predicted"/>
<dbReference type="Pfam" id="PF00144">
    <property type="entry name" value="Beta-lactamase"/>
    <property type="match status" value="1"/>
</dbReference>
<keyword evidence="4" id="KW-1185">Reference proteome</keyword>
<dbReference type="InterPro" id="IPR050491">
    <property type="entry name" value="AmpC-like"/>
</dbReference>
<dbReference type="EMBL" id="JBEYXV010000027">
    <property type="protein sequence ID" value="MEU6826449.1"/>
    <property type="molecule type" value="Genomic_DNA"/>
</dbReference>
<evidence type="ECO:0000313" key="3">
    <source>
        <dbReference type="EMBL" id="MEU6826449.1"/>
    </source>
</evidence>
<dbReference type="InterPro" id="IPR012338">
    <property type="entry name" value="Beta-lactam/transpept-like"/>
</dbReference>
<keyword evidence="3" id="KW-0378">Hydrolase</keyword>
<dbReference type="InterPro" id="IPR001466">
    <property type="entry name" value="Beta-lactam-related"/>
</dbReference>
<evidence type="ECO:0000259" key="2">
    <source>
        <dbReference type="Pfam" id="PF00144"/>
    </source>
</evidence>
<evidence type="ECO:0000256" key="1">
    <source>
        <dbReference type="SAM" id="SignalP"/>
    </source>
</evidence>
<accession>A0ABV3BZJ5</accession>
<dbReference type="Proteomes" id="UP001551176">
    <property type="component" value="Unassembled WGS sequence"/>
</dbReference>
<name>A0ABV3BZJ5_9ACTN</name>